<proteinExistence type="inferred from homology"/>
<evidence type="ECO:0000313" key="7">
    <source>
        <dbReference type="Proteomes" id="UP001165393"/>
    </source>
</evidence>
<dbReference type="GO" id="GO:0046872">
    <property type="term" value="F:metal ion binding"/>
    <property type="evidence" value="ECO:0007669"/>
    <property type="project" value="UniProtKB-KW"/>
</dbReference>
<comment type="similarity">
    <text evidence="1">Belongs to the bacterial solute-binding protein ModA family.</text>
</comment>
<feature type="signal peptide" evidence="5">
    <location>
        <begin position="1"/>
        <end position="21"/>
    </location>
</feature>
<keyword evidence="2 4" id="KW-0479">Metal-binding</keyword>
<dbReference type="EMBL" id="JAMQGP010000006">
    <property type="protein sequence ID" value="MCM2680461.1"/>
    <property type="molecule type" value="Genomic_DNA"/>
</dbReference>
<dbReference type="PANTHER" id="PTHR30632">
    <property type="entry name" value="MOLYBDATE-BINDING PERIPLASMIC PROTEIN"/>
    <property type="match status" value="1"/>
</dbReference>
<dbReference type="RefSeq" id="WP_251261900.1">
    <property type="nucleotide sequence ID" value="NZ_JAMQGP010000006.1"/>
</dbReference>
<dbReference type="AlphaFoldDB" id="A0AA41W7Y2"/>
<dbReference type="GO" id="GO:0030973">
    <property type="term" value="F:molybdate ion binding"/>
    <property type="evidence" value="ECO:0007669"/>
    <property type="project" value="TreeGrafter"/>
</dbReference>
<accession>A0AA41W7Y2</accession>
<evidence type="ECO:0000256" key="2">
    <source>
        <dbReference type="ARBA" id="ARBA00022723"/>
    </source>
</evidence>
<dbReference type="Pfam" id="PF13531">
    <property type="entry name" value="SBP_bac_11"/>
    <property type="match status" value="1"/>
</dbReference>
<dbReference type="PIRSF" id="PIRSF004846">
    <property type="entry name" value="ModA"/>
    <property type="match status" value="1"/>
</dbReference>
<dbReference type="InterPro" id="IPR005950">
    <property type="entry name" value="ModA"/>
</dbReference>
<name>A0AA41W7Y2_9GAMM</name>
<evidence type="ECO:0000256" key="5">
    <source>
        <dbReference type="SAM" id="SignalP"/>
    </source>
</evidence>
<keyword evidence="4" id="KW-0500">Molybdenum</keyword>
<dbReference type="GO" id="GO:0015689">
    <property type="term" value="P:molybdate ion transport"/>
    <property type="evidence" value="ECO:0007669"/>
    <property type="project" value="InterPro"/>
</dbReference>
<organism evidence="6 7">
    <name type="scientific">Echinimonas agarilytica</name>
    <dbReference type="NCBI Taxonomy" id="1215918"/>
    <lineage>
        <taxon>Bacteria</taxon>
        <taxon>Pseudomonadati</taxon>
        <taxon>Pseudomonadota</taxon>
        <taxon>Gammaproteobacteria</taxon>
        <taxon>Alteromonadales</taxon>
        <taxon>Echinimonadaceae</taxon>
        <taxon>Echinimonas</taxon>
    </lineage>
</organism>
<evidence type="ECO:0000256" key="1">
    <source>
        <dbReference type="ARBA" id="ARBA00009175"/>
    </source>
</evidence>
<feature type="binding site" evidence="4">
    <location>
        <position position="162"/>
    </location>
    <ligand>
        <name>molybdate</name>
        <dbReference type="ChEBI" id="CHEBI:36264"/>
    </ligand>
</feature>
<evidence type="ECO:0000256" key="4">
    <source>
        <dbReference type="PIRSR" id="PIRSR004846-1"/>
    </source>
</evidence>
<protein>
    <submittedName>
        <fullName evidence="6">Molybdate ABC transporter substrate-binding protein</fullName>
    </submittedName>
</protein>
<comment type="caution">
    <text evidence="6">The sequence shown here is derived from an EMBL/GenBank/DDBJ whole genome shotgun (WGS) entry which is preliminary data.</text>
</comment>
<sequence>MKKQTILGFVMLLGLTTVAGAAWANNASLKIAVAANFRTTLAQLVALYQQHHSQEIEISSASTGVLFAQISRGAPFDLFLSADAVRAQMLAKQLNNGQRTHAYALGRLALWCPAGLKHFSPVELKRFAYANPKVAPYGAAAQQALARLPFFRQAKTIKANNVAQVLSYVETGNVDCGFVALSLLLTRQNSLNWQEIPSDWYTPVEQHLLIIKPDNSIAVHFAEFLLGSKGQQAIAKAGYYPGVRDESQ</sequence>
<dbReference type="InterPro" id="IPR050682">
    <property type="entry name" value="ModA/WtpA"/>
</dbReference>
<dbReference type="NCBIfam" id="TIGR01256">
    <property type="entry name" value="modA"/>
    <property type="match status" value="1"/>
</dbReference>
<evidence type="ECO:0000256" key="3">
    <source>
        <dbReference type="ARBA" id="ARBA00022729"/>
    </source>
</evidence>
<gene>
    <name evidence="6" type="primary">modA</name>
    <name evidence="6" type="ORF">NAF29_12385</name>
</gene>
<keyword evidence="7" id="KW-1185">Reference proteome</keyword>
<dbReference type="SUPFAM" id="SSF53850">
    <property type="entry name" value="Periplasmic binding protein-like II"/>
    <property type="match status" value="1"/>
</dbReference>
<dbReference type="Proteomes" id="UP001165393">
    <property type="component" value="Unassembled WGS sequence"/>
</dbReference>
<dbReference type="Gene3D" id="3.40.190.10">
    <property type="entry name" value="Periplasmic binding protein-like II"/>
    <property type="match status" value="2"/>
</dbReference>
<reference evidence="6 7" key="1">
    <citation type="journal article" date="2013" name="Antonie Van Leeuwenhoek">
        <title>Echinimonas agarilytica gen. nov., sp. nov., a new gammaproteobacterium isolated from the sea urchin Strongylocentrotus intermedius.</title>
        <authorList>
            <person name="Nedashkovskaya O.I."/>
            <person name="Stenkova A.M."/>
            <person name="Zhukova N.V."/>
            <person name="Van Trappen S."/>
            <person name="Lee J.S."/>
            <person name="Kim S.B."/>
        </authorList>
    </citation>
    <scope>NUCLEOTIDE SEQUENCE [LARGE SCALE GENOMIC DNA]</scope>
    <source>
        <strain evidence="6 7">KMM 6351</strain>
    </source>
</reference>
<keyword evidence="3 5" id="KW-0732">Signal</keyword>
<feature type="chain" id="PRO_5041357689" evidence="5">
    <location>
        <begin position="22"/>
        <end position="248"/>
    </location>
</feature>
<evidence type="ECO:0000313" key="6">
    <source>
        <dbReference type="EMBL" id="MCM2680461.1"/>
    </source>
</evidence>
<dbReference type="PANTHER" id="PTHR30632:SF14">
    <property type="entry name" value="TUNGSTATE_MOLYBDATE_CHROMATE-BINDING PROTEIN MODA"/>
    <property type="match status" value="1"/>
</dbReference>
<feature type="binding site" evidence="4">
    <location>
        <position position="63"/>
    </location>
    <ligand>
        <name>molybdate</name>
        <dbReference type="ChEBI" id="CHEBI:36264"/>
    </ligand>
</feature>